<keyword evidence="1" id="KW-0175">Coiled coil</keyword>
<name>A0ABV5FAE0_9FLAO</name>
<reference evidence="2 3" key="1">
    <citation type="submission" date="2024-09" db="EMBL/GenBank/DDBJ databases">
        <authorList>
            <person name="Sun Q."/>
            <person name="Mori K."/>
        </authorList>
    </citation>
    <scope>NUCLEOTIDE SEQUENCE [LARGE SCALE GENOMIC DNA]</scope>
    <source>
        <strain evidence="2 3">CECT 8622</strain>
    </source>
</reference>
<keyword evidence="3" id="KW-1185">Reference proteome</keyword>
<dbReference type="EMBL" id="JBHMFC010000020">
    <property type="protein sequence ID" value="MFB9056417.1"/>
    <property type="molecule type" value="Genomic_DNA"/>
</dbReference>
<gene>
    <name evidence="2" type="ORF">ACFFU9_06625</name>
</gene>
<accession>A0ABV5FAE0</accession>
<organism evidence="2 3">
    <name type="scientific">Mariniflexile ostreae</name>
    <dbReference type="NCBI Taxonomy" id="1520892"/>
    <lineage>
        <taxon>Bacteria</taxon>
        <taxon>Pseudomonadati</taxon>
        <taxon>Bacteroidota</taxon>
        <taxon>Flavobacteriia</taxon>
        <taxon>Flavobacteriales</taxon>
        <taxon>Flavobacteriaceae</taxon>
        <taxon>Mariniflexile</taxon>
    </lineage>
</organism>
<comment type="caution">
    <text evidence="2">The sequence shown here is derived from an EMBL/GenBank/DDBJ whole genome shotgun (WGS) entry which is preliminary data.</text>
</comment>
<evidence type="ECO:0000256" key="1">
    <source>
        <dbReference type="SAM" id="Coils"/>
    </source>
</evidence>
<protein>
    <submittedName>
        <fullName evidence="2">Uncharacterized protein</fullName>
    </submittedName>
</protein>
<proteinExistence type="predicted"/>
<evidence type="ECO:0000313" key="3">
    <source>
        <dbReference type="Proteomes" id="UP001589585"/>
    </source>
</evidence>
<evidence type="ECO:0000313" key="2">
    <source>
        <dbReference type="EMBL" id="MFB9056417.1"/>
    </source>
</evidence>
<sequence length="285" mass="32487">MRTKFFCTLIGCFLITSVFSQSELDHYKYVIVAKKFEFLKEPNQYRLNELAQFLFDKYGFETFIEGEDYPEDLLRNRCLALKADVLKDSGMFKTKLKVEMKDCNDRLVYTSEEGESREKEYSKAYSEALRNAFNSIEALHYSYKPKATDLAVASTTNAVMDSSEEIKKLKEEVEALKHTKALAIKESARSENSEQLAQNTIASVAPEAVSKMAVLNGALYAQPIENGFQLVDSTPKVVFRITKTGAQDVFLVENKTAIIYKQDEHWVLESAVNGQIKQQQLDIKF</sequence>
<feature type="coiled-coil region" evidence="1">
    <location>
        <begin position="152"/>
        <end position="186"/>
    </location>
</feature>
<dbReference type="Proteomes" id="UP001589585">
    <property type="component" value="Unassembled WGS sequence"/>
</dbReference>
<dbReference type="RefSeq" id="WP_379860615.1">
    <property type="nucleotide sequence ID" value="NZ_JBHMFC010000020.1"/>
</dbReference>